<organism evidence="1 2">
    <name type="scientific">Bartonella vinsonii</name>
    <name type="common">Rochalimaea vinsonii</name>
    <dbReference type="NCBI Taxonomy" id="33047"/>
    <lineage>
        <taxon>Bacteria</taxon>
        <taxon>Pseudomonadati</taxon>
        <taxon>Pseudomonadota</taxon>
        <taxon>Alphaproteobacteria</taxon>
        <taxon>Hyphomicrobiales</taxon>
        <taxon>Bartonellaceae</taxon>
        <taxon>Bartonella</taxon>
    </lineage>
</organism>
<dbReference type="Proteomes" id="UP000274201">
    <property type="component" value="Chromosome"/>
</dbReference>
<gene>
    <name evidence="1" type="ORF">NCTC12905_01098</name>
</gene>
<accession>A0A3S5AUZ6</accession>
<protein>
    <submittedName>
        <fullName evidence="1">Uncharacterized protein</fullName>
    </submittedName>
</protein>
<evidence type="ECO:0000313" key="1">
    <source>
        <dbReference type="EMBL" id="VEJ45444.1"/>
    </source>
</evidence>
<proteinExistence type="predicted"/>
<sequence>MNDLIHGGLGVHDAASLSAVQFGVSRMSLLNLR</sequence>
<dbReference type="EMBL" id="LR134529">
    <property type="protein sequence ID" value="VEJ45444.1"/>
    <property type="molecule type" value="Genomic_DNA"/>
</dbReference>
<name>A0A3S5AUZ6_BARVI</name>
<dbReference type="AlphaFoldDB" id="A0A3S5AUZ6"/>
<reference evidence="1 2" key="1">
    <citation type="submission" date="2018-12" db="EMBL/GenBank/DDBJ databases">
        <authorList>
            <consortium name="Pathogen Informatics"/>
        </authorList>
    </citation>
    <scope>NUCLEOTIDE SEQUENCE [LARGE SCALE GENOMIC DNA]</scope>
    <source>
        <strain evidence="1 2">NCTC12905</strain>
    </source>
</reference>
<evidence type="ECO:0000313" key="2">
    <source>
        <dbReference type="Proteomes" id="UP000274201"/>
    </source>
</evidence>